<evidence type="ECO:0000256" key="4">
    <source>
        <dbReference type="ARBA" id="ARBA00022840"/>
    </source>
</evidence>
<dbReference type="InterPro" id="IPR027417">
    <property type="entry name" value="P-loop_NTPase"/>
</dbReference>
<gene>
    <name evidence="6" type="ORF">ACFYTH_05975</name>
</gene>
<sequence>MTTLLLDIADLTVTYRRRAAIPTLDQVSLSVAAGECVAVVGPSGSGKSTLVKAALGLTPRGTHVTATTAAIAGIDTRTLPRREWNHLRGKHIGLVLQDALVSLDPLRTIGREIAEPLSVHHIVPRRQRATEVSALLHRVHLPHLTGRLRDHAHQLSGGERQRVLIASALAARPQLIIADEPTTALDATVQAGIVDLFRELRDQGHGILLVTHDLDVVATIADRVVILQHGRIVEHGPTLDILHRPAHPLTRGLLAAATGLRPHTPPAPPREPDSSPVLALDRVSRTYPGGERPLGVVDASIRLHAGESVGIVGESGSGKSTLAHIALALLPPHTGTVTLHGEPWSAIPERRRRPHRHRIQLIDQDTLAAFDPRYTIHRILSEPLRAVGHRRRAQISARTTALLQQVGLDPSLADQRPRQLSGGQRQRVAIARALATNPEILVCDEPVSALDPLSQAAIISLLDDLRHTTGVALLFISHDLAVVRRLCDRTAVMRHGRIVETGPTEELWTTPAHPYTRLLLSARQTALPELADTHN</sequence>
<dbReference type="InterPro" id="IPR017871">
    <property type="entry name" value="ABC_transporter-like_CS"/>
</dbReference>
<protein>
    <submittedName>
        <fullName evidence="6">ABC transporter ATP-binding protein</fullName>
    </submittedName>
</protein>
<dbReference type="PROSITE" id="PS50893">
    <property type="entry name" value="ABC_TRANSPORTER_2"/>
    <property type="match status" value="2"/>
</dbReference>
<dbReference type="EMBL" id="JBIALX010000002">
    <property type="protein sequence ID" value="MFF0452900.1"/>
    <property type="molecule type" value="Genomic_DNA"/>
</dbReference>
<dbReference type="Gene3D" id="3.40.50.300">
    <property type="entry name" value="P-loop containing nucleotide triphosphate hydrolases"/>
    <property type="match status" value="2"/>
</dbReference>
<dbReference type="PROSITE" id="PS00211">
    <property type="entry name" value="ABC_TRANSPORTER_1"/>
    <property type="match status" value="2"/>
</dbReference>
<dbReference type="InterPro" id="IPR013563">
    <property type="entry name" value="Oligopep_ABC_C"/>
</dbReference>
<dbReference type="CDD" id="cd03257">
    <property type="entry name" value="ABC_NikE_OppD_transporters"/>
    <property type="match status" value="2"/>
</dbReference>
<dbReference type="InterPro" id="IPR003439">
    <property type="entry name" value="ABC_transporter-like_ATP-bd"/>
</dbReference>
<feature type="domain" description="ABC transporter" evidence="5">
    <location>
        <begin position="6"/>
        <end position="254"/>
    </location>
</feature>
<dbReference type="PANTHER" id="PTHR43776:SF7">
    <property type="entry name" value="D,D-DIPEPTIDE TRANSPORT ATP-BINDING PROTEIN DDPF-RELATED"/>
    <property type="match status" value="1"/>
</dbReference>
<evidence type="ECO:0000256" key="3">
    <source>
        <dbReference type="ARBA" id="ARBA00022741"/>
    </source>
</evidence>
<keyword evidence="3" id="KW-0547">Nucleotide-binding</keyword>
<evidence type="ECO:0000313" key="6">
    <source>
        <dbReference type="EMBL" id="MFF0452900.1"/>
    </source>
</evidence>
<dbReference type="RefSeq" id="WP_387249631.1">
    <property type="nucleotide sequence ID" value="NZ_JBIALX010000002.1"/>
</dbReference>
<comment type="similarity">
    <text evidence="1">Belongs to the ABC transporter superfamily.</text>
</comment>
<keyword evidence="7" id="KW-1185">Reference proteome</keyword>
<dbReference type="NCBIfam" id="NF007739">
    <property type="entry name" value="PRK10419.1"/>
    <property type="match status" value="2"/>
</dbReference>
<evidence type="ECO:0000259" key="5">
    <source>
        <dbReference type="PROSITE" id="PS50893"/>
    </source>
</evidence>
<evidence type="ECO:0000256" key="1">
    <source>
        <dbReference type="ARBA" id="ARBA00005417"/>
    </source>
</evidence>
<dbReference type="GO" id="GO:0005524">
    <property type="term" value="F:ATP binding"/>
    <property type="evidence" value="ECO:0007669"/>
    <property type="project" value="UniProtKB-KW"/>
</dbReference>
<keyword evidence="4 6" id="KW-0067">ATP-binding</keyword>
<evidence type="ECO:0000313" key="7">
    <source>
        <dbReference type="Proteomes" id="UP001601521"/>
    </source>
</evidence>
<accession>A0ABW6NCP0</accession>
<dbReference type="InterPro" id="IPR050319">
    <property type="entry name" value="ABC_transp_ATP-bind"/>
</dbReference>
<dbReference type="SMART" id="SM00382">
    <property type="entry name" value="AAA"/>
    <property type="match status" value="2"/>
</dbReference>
<keyword evidence="2" id="KW-0813">Transport</keyword>
<evidence type="ECO:0000256" key="2">
    <source>
        <dbReference type="ARBA" id="ARBA00022448"/>
    </source>
</evidence>
<comment type="caution">
    <text evidence="6">The sequence shown here is derived from an EMBL/GenBank/DDBJ whole genome shotgun (WGS) entry which is preliminary data.</text>
</comment>
<proteinExistence type="inferred from homology"/>
<name>A0ABW6NCP0_9NOCA</name>
<dbReference type="Pfam" id="PF00005">
    <property type="entry name" value="ABC_tran"/>
    <property type="match status" value="2"/>
</dbReference>
<dbReference type="PANTHER" id="PTHR43776">
    <property type="entry name" value="TRANSPORT ATP-BINDING PROTEIN"/>
    <property type="match status" value="1"/>
</dbReference>
<dbReference type="Proteomes" id="UP001601521">
    <property type="component" value="Unassembled WGS sequence"/>
</dbReference>
<reference evidence="6 7" key="1">
    <citation type="submission" date="2024-10" db="EMBL/GenBank/DDBJ databases">
        <title>The Natural Products Discovery Center: Release of the First 8490 Sequenced Strains for Exploring Actinobacteria Biosynthetic Diversity.</title>
        <authorList>
            <person name="Kalkreuter E."/>
            <person name="Kautsar S.A."/>
            <person name="Yang D."/>
            <person name="Bader C.D."/>
            <person name="Teijaro C.N."/>
            <person name="Fluegel L."/>
            <person name="Davis C.M."/>
            <person name="Simpson J.R."/>
            <person name="Lauterbach L."/>
            <person name="Steele A.D."/>
            <person name="Gui C."/>
            <person name="Meng S."/>
            <person name="Li G."/>
            <person name="Viehrig K."/>
            <person name="Ye F."/>
            <person name="Su P."/>
            <person name="Kiefer A.F."/>
            <person name="Nichols A."/>
            <person name="Cepeda A.J."/>
            <person name="Yan W."/>
            <person name="Fan B."/>
            <person name="Jiang Y."/>
            <person name="Adhikari A."/>
            <person name="Zheng C.-J."/>
            <person name="Schuster L."/>
            <person name="Cowan T.M."/>
            <person name="Smanski M.J."/>
            <person name="Chevrette M.G."/>
            <person name="De Carvalho L.P.S."/>
            <person name="Shen B."/>
        </authorList>
    </citation>
    <scope>NUCLEOTIDE SEQUENCE [LARGE SCALE GENOMIC DNA]</scope>
    <source>
        <strain evidence="6 7">NPDC004550</strain>
    </source>
</reference>
<organism evidence="6 7">
    <name type="scientific">Nocardia africana</name>
    <dbReference type="NCBI Taxonomy" id="134964"/>
    <lineage>
        <taxon>Bacteria</taxon>
        <taxon>Bacillati</taxon>
        <taxon>Actinomycetota</taxon>
        <taxon>Actinomycetes</taxon>
        <taxon>Mycobacteriales</taxon>
        <taxon>Nocardiaceae</taxon>
        <taxon>Nocardia</taxon>
    </lineage>
</organism>
<dbReference type="InterPro" id="IPR003593">
    <property type="entry name" value="AAA+_ATPase"/>
</dbReference>
<dbReference type="SUPFAM" id="SSF52540">
    <property type="entry name" value="P-loop containing nucleoside triphosphate hydrolases"/>
    <property type="match status" value="2"/>
</dbReference>
<feature type="domain" description="ABC transporter" evidence="5">
    <location>
        <begin position="278"/>
        <end position="520"/>
    </location>
</feature>
<dbReference type="Pfam" id="PF08352">
    <property type="entry name" value="oligo_HPY"/>
    <property type="match status" value="2"/>
</dbReference>